<reference evidence="1 2" key="1">
    <citation type="submission" date="2010-12" db="EMBL/GenBank/DDBJ databases">
        <title>Complete sequence of Bacillus cellulosilyticus DSM 2522.</title>
        <authorList>
            <consortium name="US DOE Joint Genome Institute"/>
            <person name="Lucas S."/>
            <person name="Copeland A."/>
            <person name="Lapidus A."/>
            <person name="Cheng J.-F."/>
            <person name="Bruce D."/>
            <person name="Goodwin L."/>
            <person name="Pitluck S."/>
            <person name="Chertkov O."/>
            <person name="Detter J.C."/>
            <person name="Han C."/>
            <person name="Tapia R."/>
            <person name="Land M."/>
            <person name="Hauser L."/>
            <person name="Jeffries C."/>
            <person name="Kyrpides N."/>
            <person name="Ivanova N."/>
            <person name="Mikhailova N."/>
            <person name="Brumm P."/>
            <person name="Mead D."/>
            <person name="Woyke T."/>
        </authorList>
    </citation>
    <scope>NUCLEOTIDE SEQUENCE [LARGE SCALE GENOMIC DNA]</scope>
    <source>
        <strain evidence="2">ATCC 21833 / DSM 2522 / FERM P-1141 / JCM 9156 / N-4</strain>
    </source>
</reference>
<dbReference type="AlphaFoldDB" id="E6TWZ7"/>
<dbReference type="EMBL" id="CP002394">
    <property type="protein sequence ID" value="ADU29947.1"/>
    <property type="molecule type" value="Genomic_DNA"/>
</dbReference>
<evidence type="ECO:0000313" key="2">
    <source>
        <dbReference type="Proteomes" id="UP000001401"/>
    </source>
</evidence>
<gene>
    <name evidence="1" type="ordered locus">Bcell_1684</name>
</gene>
<dbReference type="Pfam" id="PF11079">
    <property type="entry name" value="YqhG"/>
    <property type="match status" value="1"/>
</dbReference>
<dbReference type="RefSeq" id="WP_013488284.1">
    <property type="nucleotide sequence ID" value="NC_014829.1"/>
</dbReference>
<dbReference type="KEGG" id="bco:Bcell_1684"/>
<name>E6TWZ7_EVAC2</name>
<organism evidence="1 2">
    <name type="scientific">Evansella cellulosilytica (strain ATCC 21833 / DSM 2522 / FERM P-1141 / JCM 9156 / N-4)</name>
    <name type="common">Bacillus cellulosilyticus</name>
    <dbReference type="NCBI Taxonomy" id="649639"/>
    <lineage>
        <taxon>Bacteria</taxon>
        <taxon>Bacillati</taxon>
        <taxon>Bacillota</taxon>
        <taxon>Bacilli</taxon>
        <taxon>Bacillales</taxon>
        <taxon>Bacillaceae</taxon>
        <taxon>Evansella</taxon>
    </lineage>
</organism>
<protein>
    <submittedName>
        <fullName evidence="1">Uncharacterized protein</fullName>
    </submittedName>
</protein>
<dbReference type="HOGENOM" id="CLU_052642_1_0_9"/>
<dbReference type="InterPro" id="IPR024562">
    <property type="entry name" value="YqhG"/>
</dbReference>
<dbReference type="eggNOG" id="ENOG502Z821">
    <property type="taxonomic scope" value="Bacteria"/>
</dbReference>
<dbReference type="OrthoDB" id="2433584at2"/>
<accession>E6TWZ7</accession>
<evidence type="ECO:0000313" key="1">
    <source>
        <dbReference type="EMBL" id="ADU29947.1"/>
    </source>
</evidence>
<proteinExistence type="predicted"/>
<keyword evidence="2" id="KW-1185">Reference proteome</keyword>
<dbReference type="STRING" id="649639.Bcell_1684"/>
<dbReference type="Proteomes" id="UP000001401">
    <property type="component" value="Chromosome"/>
</dbReference>
<sequence length="263" mass="30397">MDQLEIHNYLKQFFTENDSTIIDESKGHLHIQLSIDMDKALMNRPFYWHYTEKIGGVPNPMKLTLITNSNEAPTDLKGELIHFGSPRLHQIFQTAQDRGSHAVLYESIDTNGTSTPLKPWLIINGSVSYRCDHKMDQFFSIGLSLITGEMIHDIHAKIEQKQFQDQIPNYCFTMTPIIKPKSGVERIKNYILEVEEAKEHGWASEALKRLKEDEQLLEGFYIDDEREETYHQEKSAIKAQYEPSIHISVINGGLFYFSNHPLT</sequence>